<evidence type="ECO:0000313" key="2">
    <source>
        <dbReference type="EMBL" id="KAK3853272.1"/>
    </source>
</evidence>
<gene>
    <name evidence="2" type="ORF">Pcinc_040177</name>
</gene>
<keyword evidence="3" id="KW-1185">Reference proteome</keyword>
<reference evidence="2" key="1">
    <citation type="submission" date="2023-10" db="EMBL/GenBank/DDBJ databases">
        <title>Genome assemblies of two species of porcelain crab, Petrolisthes cinctipes and Petrolisthes manimaculis (Anomura: Porcellanidae).</title>
        <authorList>
            <person name="Angst P."/>
        </authorList>
    </citation>
    <scope>NUCLEOTIDE SEQUENCE</scope>
    <source>
        <strain evidence="2">PB745_01</strain>
        <tissue evidence="2">Gill</tissue>
    </source>
</reference>
<feature type="compositionally biased region" description="Basic and acidic residues" evidence="1">
    <location>
        <begin position="76"/>
        <end position="111"/>
    </location>
</feature>
<dbReference type="AlphaFoldDB" id="A0AAE1EIA0"/>
<feature type="region of interest" description="Disordered" evidence="1">
    <location>
        <begin position="76"/>
        <end position="139"/>
    </location>
</feature>
<evidence type="ECO:0000256" key="1">
    <source>
        <dbReference type="SAM" id="MobiDB-lite"/>
    </source>
</evidence>
<evidence type="ECO:0000313" key="3">
    <source>
        <dbReference type="Proteomes" id="UP001286313"/>
    </source>
</evidence>
<dbReference type="Proteomes" id="UP001286313">
    <property type="component" value="Unassembled WGS sequence"/>
</dbReference>
<feature type="region of interest" description="Disordered" evidence="1">
    <location>
        <begin position="1"/>
        <end position="64"/>
    </location>
</feature>
<organism evidence="2 3">
    <name type="scientific">Petrolisthes cinctipes</name>
    <name type="common">Flat porcelain crab</name>
    <dbReference type="NCBI Taxonomy" id="88211"/>
    <lineage>
        <taxon>Eukaryota</taxon>
        <taxon>Metazoa</taxon>
        <taxon>Ecdysozoa</taxon>
        <taxon>Arthropoda</taxon>
        <taxon>Crustacea</taxon>
        <taxon>Multicrustacea</taxon>
        <taxon>Malacostraca</taxon>
        <taxon>Eumalacostraca</taxon>
        <taxon>Eucarida</taxon>
        <taxon>Decapoda</taxon>
        <taxon>Pleocyemata</taxon>
        <taxon>Anomura</taxon>
        <taxon>Galatheoidea</taxon>
        <taxon>Porcellanidae</taxon>
        <taxon>Petrolisthes</taxon>
    </lineage>
</organism>
<sequence length="139" mass="16163">MENLLTKTGVISKRRRGREAGREGVNEKESGRHEERRQVVNVDKNKNGETGAKRAGEEDMATDTKQIDVYYSQELRDAGSEAKWTQEKTREIKVKRSRRSKVEEDTERDQNESWGGKNVKTTEKKWRPGQKRRGEETVK</sequence>
<dbReference type="EMBL" id="JAWQEG010007025">
    <property type="protein sequence ID" value="KAK3853272.1"/>
    <property type="molecule type" value="Genomic_DNA"/>
</dbReference>
<accession>A0AAE1EIA0</accession>
<feature type="compositionally biased region" description="Basic and acidic residues" evidence="1">
    <location>
        <begin position="120"/>
        <end position="139"/>
    </location>
</feature>
<protein>
    <submittedName>
        <fullName evidence="2">Uncharacterized protein</fullName>
    </submittedName>
</protein>
<feature type="compositionally biased region" description="Basic and acidic residues" evidence="1">
    <location>
        <begin position="18"/>
        <end position="57"/>
    </location>
</feature>
<proteinExistence type="predicted"/>
<comment type="caution">
    <text evidence="2">The sequence shown here is derived from an EMBL/GenBank/DDBJ whole genome shotgun (WGS) entry which is preliminary data.</text>
</comment>
<name>A0AAE1EIA0_PETCI</name>